<dbReference type="Gene3D" id="3.30.1330.60">
    <property type="entry name" value="OmpA-like domain"/>
    <property type="match status" value="1"/>
</dbReference>
<feature type="chain" id="PRO_5014631406" description="OmpA family protein" evidence="2">
    <location>
        <begin position="21"/>
        <end position="493"/>
    </location>
</feature>
<sequence length="493" mass="56427" precursor="true">MKQTIIFLFVILHCLFRVHASSHPGIGDFSLSTTRFYQKGDSIFLQCRITGNAPIGKWQSYVVDCCLRKNDSLDRLDSFLLSGRYHYIHSQRKKQKIKVHKWFGNHPSVQYNASFPYTEQMCGAKAVFYFYKSDECCNSFTLSGTLSSEEMRMERLPVPAPYEMHFKYTFITPEAQPVKNRADSGSAFVEFPVGKSVLSVDFKNNRRELRKIQMAIDSIARNKYAVMEAINLIGYASIDGNSVTNRQLSQSRSEAVRNFLVSTYPSLRQNMIKIGTGGEDWQGLQTIADTTIYGKEIRSILSKPVSPYIWKTYLYKANKGELYRQISEKIFPSLRRVDYVVNYTVKSFTVEEGKDILKTSPGNLSLNELFLIANSYPAGSEDFKEVFDIAVRLYPQDPVARINAAGIALEKNDITRAERYLNGLENDSRALNNRALLEIVRGATDKGVLLLKKAGLQGDENACFNMEEYTRYEQREQERKEIIQKNESNHEEL</sequence>
<reference evidence="3 4" key="1">
    <citation type="journal article" date="2017" name="MBio">
        <title>Gut Symbiont Bacteroides fragilis Secretes a Eukaryotic-Like Ubiquitin Protein That Mediates Intraspecies Antagonism.</title>
        <authorList>
            <person name="Chatzidaki-Livanis M."/>
            <person name="Coyne M.J."/>
            <person name="Roelofs K.G."/>
            <person name="Gentyala R.R."/>
            <person name="Caldwell J.M."/>
            <person name="Comstock L.E."/>
        </authorList>
    </citation>
    <scope>NUCLEOTIDE SEQUENCE [LARGE SCALE GENOMIC DNA]</scope>
    <source>
        <strain evidence="3 4">12905</strain>
    </source>
</reference>
<keyword evidence="2" id="KW-0732">Signal</keyword>
<name>A0A2M9V197_BACFG</name>
<evidence type="ECO:0008006" key="5">
    <source>
        <dbReference type="Google" id="ProtNLM"/>
    </source>
</evidence>
<dbReference type="SUPFAM" id="SSF103088">
    <property type="entry name" value="OmpA-like"/>
    <property type="match status" value="1"/>
</dbReference>
<evidence type="ECO:0000256" key="2">
    <source>
        <dbReference type="SAM" id="SignalP"/>
    </source>
</evidence>
<evidence type="ECO:0000256" key="1">
    <source>
        <dbReference type="SAM" id="Coils"/>
    </source>
</evidence>
<organism evidence="3 4">
    <name type="scientific">Bacteroides fragilis</name>
    <dbReference type="NCBI Taxonomy" id="817"/>
    <lineage>
        <taxon>Bacteria</taxon>
        <taxon>Pseudomonadati</taxon>
        <taxon>Bacteroidota</taxon>
        <taxon>Bacteroidia</taxon>
        <taxon>Bacteroidales</taxon>
        <taxon>Bacteroidaceae</taxon>
        <taxon>Bacteroides</taxon>
    </lineage>
</organism>
<feature type="signal peptide" evidence="2">
    <location>
        <begin position="1"/>
        <end position="20"/>
    </location>
</feature>
<accession>A0A2M9V197</accession>
<dbReference type="RefSeq" id="WP_032566884.1">
    <property type="nucleotide sequence ID" value="NZ_JAQDLP010000008.1"/>
</dbReference>
<dbReference type="InterPro" id="IPR036737">
    <property type="entry name" value="OmpA-like_sf"/>
</dbReference>
<protein>
    <recommendedName>
        <fullName evidence="5">OmpA family protein</fullName>
    </recommendedName>
</protein>
<proteinExistence type="predicted"/>
<feature type="coiled-coil region" evidence="1">
    <location>
        <begin position="407"/>
        <end position="434"/>
    </location>
</feature>
<gene>
    <name evidence="3" type="ORF">CQW34_04314</name>
</gene>
<dbReference type="Proteomes" id="UP000231846">
    <property type="component" value="Unassembled WGS sequence"/>
</dbReference>
<keyword evidence="1" id="KW-0175">Coiled coil</keyword>
<dbReference type="EMBL" id="PDCW01000057">
    <property type="protein sequence ID" value="PJY69774.1"/>
    <property type="molecule type" value="Genomic_DNA"/>
</dbReference>
<comment type="caution">
    <text evidence="3">The sequence shown here is derived from an EMBL/GenBank/DDBJ whole genome shotgun (WGS) entry which is preliminary data.</text>
</comment>
<dbReference type="AlphaFoldDB" id="A0A2M9V197"/>
<evidence type="ECO:0000313" key="3">
    <source>
        <dbReference type="EMBL" id="PJY69774.1"/>
    </source>
</evidence>
<evidence type="ECO:0000313" key="4">
    <source>
        <dbReference type="Proteomes" id="UP000231846"/>
    </source>
</evidence>